<keyword evidence="3" id="KW-1185">Reference proteome</keyword>
<name>A0ABY8JPD6_9BRAD</name>
<organism evidence="2 3">
    <name type="scientific">Bradyrhizobium brasilense</name>
    <dbReference type="NCBI Taxonomy" id="1419277"/>
    <lineage>
        <taxon>Bacteria</taxon>
        <taxon>Pseudomonadati</taxon>
        <taxon>Pseudomonadota</taxon>
        <taxon>Alphaproteobacteria</taxon>
        <taxon>Hyphomicrobiales</taxon>
        <taxon>Nitrobacteraceae</taxon>
        <taxon>Bradyrhizobium</taxon>
    </lineage>
</organism>
<evidence type="ECO:0000313" key="3">
    <source>
        <dbReference type="Proteomes" id="UP001221546"/>
    </source>
</evidence>
<reference evidence="2 3" key="1">
    <citation type="submission" date="2023-04" db="EMBL/GenBank/DDBJ databases">
        <title>Australian commercial rhizobial inoculants.</title>
        <authorList>
            <person name="Kohlmeier M.G."/>
            <person name="O'Hara G.W."/>
            <person name="Colombi E."/>
            <person name="Ramsay J.P."/>
            <person name="Terpolilli J."/>
        </authorList>
    </citation>
    <scope>NUCLEOTIDE SEQUENCE [LARGE SCALE GENOMIC DNA]</scope>
    <source>
        <strain evidence="2 3">CB627</strain>
    </source>
</reference>
<dbReference type="RefSeq" id="WP_310885714.1">
    <property type="nucleotide sequence ID" value="NZ_CP121646.1"/>
</dbReference>
<feature type="region of interest" description="Disordered" evidence="1">
    <location>
        <begin position="48"/>
        <end position="72"/>
    </location>
</feature>
<sequence>MMKILLGATLVIAITLLVQLLPQPLTATAGTTGTMTYQYDSLGRLVGEASSSGNSGAYSYDAAGNRLSSTLN</sequence>
<feature type="compositionally biased region" description="Low complexity" evidence="1">
    <location>
        <begin position="48"/>
        <end position="64"/>
    </location>
</feature>
<gene>
    <name evidence="2" type="ORF">QA636_14775</name>
</gene>
<dbReference type="InterPro" id="IPR006530">
    <property type="entry name" value="YD"/>
</dbReference>
<evidence type="ECO:0000313" key="2">
    <source>
        <dbReference type="EMBL" id="WFU66694.1"/>
    </source>
</evidence>
<dbReference type="EMBL" id="CP121646">
    <property type="protein sequence ID" value="WFU66694.1"/>
    <property type="molecule type" value="Genomic_DNA"/>
</dbReference>
<dbReference type="Gene3D" id="2.180.10.10">
    <property type="entry name" value="RHS repeat-associated core"/>
    <property type="match status" value="1"/>
</dbReference>
<evidence type="ECO:0000256" key="1">
    <source>
        <dbReference type="SAM" id="MobiDB-lite"/>
    </source>
</evidence>
<dbReference type="Proteomes" id="UP001221546">
    <property type="component" value="Chromosome"/>
</dbReference>
<accession>A0ABY8JPD6</accession>
<proteinExistence type="predicted"/>
<protein>
    <submittedName>
        <fullName evidence="2">RHS repeat protein</fullName>
    </submittedName>
</protein>
<dbReference type="NCBIfam" id="TIGR01643">
    <property type="entry name" value="YD_repeat_2x"/>
    <property type="match status" value="1"/>
</dbReference>